<dbReference type="PANTHER" id="PTHR21049">
    <property type="entry name" value="RIBOPHORIN I"/>
    <property type="match status" value="1"/>
</dbReference>
<evidence type="ECO:0000256" key="7">
    <source>
        <dbReference type="ARBA" id="ARBA00022824"/>
    </source>
</evidence>
<keyword evidence="6 10" id="KW-0732">Signal</keyword>
<evidence type="ECO:0000256" key="3">
    <source>
        <dbReference type="ARBA" id="ARBA00004922"/>
    </source>
</evidence>
<comment type="subcellular location">
    <subcellularLocation>
        <location evidence="2 10">Endoplasmic reticulum membrane</location>
        <topology evidence="2 10">Single-pass type I membrane protein</topology>
    </subcellularLocation>
</comment>
<dbReference type="Proteomes" id="UP000028524">
    <property type="component" value="Unassembled WGS sequence"/>
</dbReference>
<feature type="chain" id="PRO_5005105921" description="Dolichyl-diphosphooligosaccharide--protein glycosyltransferase subunit 1" evidence="10">
    <location>
        <begin position="20"/>
        <end position="488"/>
    </location>
</feature>
<sequence length="488" mass="54297">MKPFTVATALLGLVSTACATSGTSRIALPTEFKPPQVFKNANLVHIISLEKNFVKEQINVVIENIASDPQDEYYIPFTADQMARVGGLEVRDRKEANDGKFAVEAVDYDPLSDVQYYRVRLPSPLQPGGQQTLGISFYYLEAYRPLPASIAQDEAQFLAHDFSVYAPSSYVTLKQKTEIKAPSSNIPDYSTVSGNDESETFPQKIGSKLTYGPFGEKPAGASSPATVRVEFTNPVTHVSSLERDIEVSHWGGNVAFEERYTLHHRGANLTSLFNRVKWAQSQYFKPATSALKELRVPLQVGSVDPYFVDTIGNVSTSKFRSSKREAVLELKPRYPIFGGWKYPFTIGWNSNAANFLRRTATGGYVLKVPFFEGPKQNEGIEYKHIVLRVILPEGSENVKFYADLPEMSITESSIGVHKTFLDTTGRTLLTIKAHNMVDEFRDRDLIITYETPLAGTLRKPVVIFSSMLAVYVAAWLVGLVNVGFSTKK</sequence>
<protein>
    <recommendedName>
        <fullName evidence="10">Dolichyl-diphosphooligosaccharide--protein glycosyltransferase subunit 1</fullName>
    </recommendedName>
</protein>
<gene>
    <name evidence="11" type="ORF">S40285_00606</name>
</gene>
<comment type="function">
    <text evidence="1 10">Subunit of the oligosaccharyl transferase (OST) complex that catalyzes the initial transfer of a defined glycan (Glc(3)Man(9)GlcNAc(2) in eukaryotes) from the lipid carrier dolichol-pyrophosphate to an asparagine residue within an Asn-X-Ser/Thr consensus motif in nascent polypeptide chains, the first step in protein N-glycosylation. N-glycosylation occurs cotranslationally and the complex associates with the Sec61 complex at the channel-forming translocon complex that mediates protein translocation across the endoplasmic reticulum (ER). All subunits are required for a maximal enzyme activity.</text>
</comment>
<feature type="signal peptide" evidence="10">
    <location>
        <begin position="1"/>
        <end position="19"/>
    </location>
</feature>
<evidence type="ECO:0000256" key="4">
    <source>
        <dbReference type="ARBA" id="ARBA00008905"/>
    </source>
</evidence>
<name>A0A084R2N9_STAC4</name>
<evidence type="ECO:0000313" key="11">
    <source>
        <dbReference type="EMBL" id="KFA70474.1"/>
    </source>
</evidence>
<evidence type="ECO:0000256" key="10">
    <source>
        <dbReference type="RuleBase" id="RU361143"/>
    </source>
</evidence>
<dbReference type="FunCoup" id="A0A084R2N9">
    <property type="interactions" value="1074"/>
</dbReference>
<dbReference type="Pfam" id="PF04597">
    <property type="entry name" value="Ribophorin_I"/>
    <property type="match status" value="1"/>
</dbReference>
<dbReference type="GO" id="GO:0008250">
    <property type="term" value="C:oligosaccharyltransferase complex"/>
    <property type="evidence" value="ECO:0007669"/>
    <property type="project" value="UniProtKB-UniRule"/>
</dbReference>
<dbReference type="InParanoid" id="A0A084R2N9"/>
<evidence type="ECO:0000313" key="12">
    <source>
        <dbReference type="Proteomes" id="UP000028524"/>
    </source>
</evidence>
<organism evidence="11 12">
    <name type="scientific">Stachybotrys chlorohalonatus (strain IBT 40285)</name>
    <dbReference type="NCBI Taxonomy" id="1283841"/>
    <lineage>
        <taxon>Eukaryota</taxon>
        <taxon>Fungi</taxon>
        <taxon>Dikarya</taxon>
        <taxon>Ascomycota</taxon>
        <taxon>Pezizomycotina</taxon>
        <taxon>Sordariomycetes</taxon>
        <taxon>Hypocreomycetidae</taxon>
        <taxon>Hypocreales</taxon>
        <taxon>Stachybotryaceae</taxon>
        <taxon>Stachybotrys</taxon>
    </lineage>
</organism>
<dbReference type="OMA" id="RYEYARE"/>
<evidence type="ECO:0000256" key="2">
    <source>
        <dbReference type="ARBA" id="ARBA00004115"/>
    </source>
</evidence>
<evidence type="ECO:0000256" key="1">
    <source>
        <dbReference type="ARBA" id="ARBA00002791"/>
    </source>
</evidence>
<comment type="pathway">
    <text evidence="3 10">Protein modification; protein glycosylation.</text>
</comment>
<dbReference type="GO" id="GO:0018279">
    <property type="term" value="P:protein N-linked glycosylation via asparagine"/>
    <property type="evidence" value="ECO:0007669"/>
    <property type="project" value="TreeGrafter"/>
</dbReference>
<keyword evidence="7 10" id="KW-0256">Endoplasmic reticulum</keyword>
<dbReference type="PROSITE" id="PS51257">
    <property type="entry name" value="PROKAR_LIPOPROTEIN"/>
    <property type="match status" value="1"/>
</dbReference>
<evidence type="ECO:0000256" key="8">
    <source>
        <dbReference type="ARBA" id="ARBA00022989"/>
    </source>
</evidence>
<reference evidence="11 12" key="1">
    <citation type="journal article" date="2014" name="BMC Genomics">
        <title>Comparative genome sequencing reveals chemotype-specific gene clusters in the toxigenic black mold Stachybotrys.</title>
        <authorList>
            <person name="Semeiks J."/>
            <person name="Borek D."/>
            <person name="Otwinowski Z."/>
            <person name="Grishin N.V."/>
        </authorList>
    </citation>
    <scope>NUCLEOTIDE SEQUENCE [LARGE SCALE GENOMIC DNA]</scope>
    <source>
        <strain evidence="11 12">IBT 40285</strain>
    </source>
</reference>
<keyword evidence="5 10" id="KW-0812">Transmembrane</keyword>
<keyword evidence="9 10" id="KW-0472">Membrane</keyword>
<dbReference type="OrthoDB" id="310030at2759"/>
<comment type="similarity">
    <text evidence="4 10">Belongs to the OST1 family.</text>
</comment>
<feature type="transmembrane region" description="Helical" evidence="10">
    <location>
        <begin position="461"/>
        <end position="484"/>
    </location>
</feature>
<dbReference type="HOGENOM" id="CLU_031381_1_0_1"/>
<dbReference type="EMBL" id="KL659196">
    <property type="protein sequence ID" value="KFA70474.1"/>
    <property type="molecule type" value="Genomic_DNA"/>
</dbReference>
<proteinExistence type="inferred from homology"/>
<dbReference type="STRING" id="1283841.A0A084R2N9"/>
<dbReference type="UniPathway" id="UPA00378"/>
<evidence type="ECO:0000256" key="9">
    <source>
        <dbReference type="ARBA" id="ARBA00023136"/>
    </source>
</evidence>
<evidence type="ECO:0000256" key="6">
    <source>
        <dbReference type="ARBA" id="ARBA00022729"/>
    </source>
</evidence>
<keyword evidence="12" id="KW-1185">Reference proteome</keyword>
<dbReference type="AlphaFoldDB" id="A0A084R2N9"/>
<dbReference type="InterPro" id="IPR007676">
    <property type="entry name" value="Ribophorin_I"/>
</dbReference>
<comment type="subunit">
    <text evidence="10">Component of the oligosaccharyltransferase (OST) complex.</text>
</comment>
<accession>A0A084R2N9</accession>
<dbReference type="PANTHER" id="PTHR21049:SF0">
    <property type="entry name" value="DOLICHYL-DIPHOSPHOOLIGOSACCHARIDE--PROTEIN GLYCOSYLTRANSFERASE SUBUNIT 1"/>
    <property type="match status" value="1"/>
</dbReference>
<evidence type="ECO:0000256" key="5">
    <source>
        <dbReference type="ARBA" id="ARBA00022692"/>
    </source>
</evidence>
<keyword evidence="8 10" id="KW-1133">Transmembrane helix</keyword>